<dbReference type="Gene3D" id="3.40.1050.10">
    <property type="entry name" value="Carbonic anhydrase"/>
    <property type="match status" value="1"/>
</dbReference>
<dbReference type="OrthoDB" id="9797527at2"/>
<sequence>MPDELLDRLRKFKTEYFPAHRHEFTSLIQNGQTPKTLFLGCSDSRIVPYLLTGTGPGDLFIIRNVGAIVPPYDGSYGIHGTAAGIEFAVMQLNVSRIVVCGHSHCGAVRSAYEGVPKDAINLSAWLKLIDEALLPVCQTPEALRRVEQRSVILQLERLMEYPMVRSRVEKKELTLHGWYYVIEDGEIQVFDVSEGKFIPAHYADNCGTGPYVDDHFDGDQKIC</sequence>
<dbReference type="PANTHER" id="PTHR11002:SF76">
    <property type="entry name" value="CARBONIC ANHYDRASE"/>
    <property type="match status" value="1"/>
</dbReference>
<evidence type="ECO:0000256" key="1">
    <source>
        <dbReference type="ARBA" id="ARBA00006217"/>
    </source>
</evidence>
<comment type="caution">
    <text evidence="9">The sequence shown here is derived from an EMBL/GenBank/DDBJ whole genome shotgun (WGS) entry which is preliminary data.</text>
</comment>
<dbReference type="GO" id="GO:0004089">
    <property type="term" value="F:carbonate dehydratase activity"/>
    <property type="evidence" value="ECO:0007669"/>
    <property type="project" value="UniProtKB-UniRule"/>
</dbReference>
<feature type="binding site" evidence="7">
    <location>
        <position position="41"/>
    </location>
    <ligand>
        <name>Zn(2+)</name>
        <dbReference type="ChEBI" id="CHEBI:29105"/>
    </ligand>
</feature>
<dbReference type="InterPro" id="IPR045066">
    <property type="entry name" value="Beta_CA_cladeB"/>
</dbReference>
<evidence type="ECO:0000256" key="8">
    <source>
        <dbReference type="RuleBase" id="RU003956"/>
    </source>
</evidence>
<dbReference type="GO" id="GO:0008270">
    <property type="term" value="F:zinc ion binding"/>
    <property type="evidence" value="ECO:0007669"/>
    <property type="project" value="UniProtKB-UniRule"/>
</dbReference>
<keyword evidence="10" id="KW-1185">Reference proteome</keyword>
<keyword evidence="4 7" id="KW-0862">Zinc</keyword>
<dbReference type="InterPro" id="IPR001765">
    <property type="entry name" value="Carbonic_anhydrase"/>
</dbReference>
<protein>
    <recommendedName>
        <fullName evidence="2 8">Carbonic anhydrase</fullName>
        <ecNumber evidence="2 8">4.2.1.1</ecNumber>
    </recommendedName>
    <alternativeName>
        <fullName evidence="8">Carbonate dehydratase</fullName>
    </alternativeName>
</protein>
<dbReference type="PANTHER" id="PTHR11002">
    <property type="entry name" value="CARBONIC ANHYDRASE"/>
    <property type="match status" value="1"/>
</dbReference>
<dbReference type="SMART" id="SM00947">
    <property type="entry name" value="Pro_CA"/>
    <property type="match status" value="1"/>
</dbReference>
<gene>
    <name evidence="9" type="ORF">CBI30_02865</name>
</gene>
<evidence type="ECO:0000256" key="6">
    <source>
        <dbReference type="ARBA" id="ARBA00048348"/>
    </source>
</evidence>
<keyword evidence="5 8" id="KW-0456">Lyase</keyword>
<evidence type="ECO:0000256" key="5">
    <source>
        <dbReference type="ARBA" id="ARBA00023239"/>
    </source>
</evidence>
<dbReference type="Pfam" id="PF00484">
    <property type="entry name" value="Pro_CA"/>
    <property type="match status" value="1"/>
</dbReference>
<evidence type="ECO:0000256" key="4">
    <source>
        <dbReference type="ARBA" id="ARBA00022833"/>
    </source>
</evidence>
<dbReference type="InterPro" id="IPR036874">
    <property type="entry name" value="Carbonic_anhydrase_sf"/>
</dbReference>
<evidence type="ECO:0000256" key="7">
    <source>
        <dbReference type="PIRSR" id="PIRSR601765-1"/>
    </source>
</evidence>
<comment type="similarity">
    <text evidence="1 8">Belongs to the beta-class carbonic anhydrase family.</text>
</comment>
<comment type="cofactor">
    <cofactor evidence="7">
        <name>Zn(2+)</name>
        <dbReference type="ChEBI" id="CHEBI:29105"/>
    </cofactor>
    <text evidence="7">Binds 1 zinc ion per subunit.</text>
</comment>
<dbReference type="EC" id="4.2.1.1" evidence="2 8"/>
<name>A0A254Q022_9BURK</name>
<dbReference type="PROSITE" id="PS00705">
    <property type="entry name" value="PROK_CO2_ANHYDRASE_2"/>
    <property type="match status" value="1"/>
</dbReference>
<dbReference type="RefSeq" id="WP_088526827.1">
    <property type="nucleotide sequence ID" value="NZ_NGUO01000004.1"/>
</dbReference>
<feature type="binding site" evidence="7">
    <location>
        <position position="102"/>
    </location>
    <ligand>
        <name>Zn(2+)</name>
        <dbReference type="ChEBI" id="CHEBI:29105"/>
    </ligand>
</feature>
<comment type="function">
    <text evidence="8">Reversible hydration of carbon dioxide.</text>
</comment>
<organism evidence="9 10">
    <name type="scientific">Polynucleobacter aenigmaticus</name>
    <dbReference type="NCBI Taxonomy" id="1743164"/>
    <lineage>
        <taxon>Bacteria</taxon>
        <taxon>Pseudomonadati</taxon>
        <taxon>Pseudomonadota</taxon>
        <taxon>Betaproteobacteria</taxon>
        <taxon>Burkholderiales</taxon>
        <taxon>Burkholderiaceae</taxon>
        <taxon>Polynucleobacter</taxon>
    </lineage>
</organism>
<evidence type="ECO:0000256" key="2">
    <source>
        <dbReference type="ARBA" id="ARBA00012925"/>
    </source>
</evidence>
<dbReference type="PROSITE" id="PS00704">
    <property type="entry name" value="PROK_CO2_ANHYDRASE_1"/>
    <property type="match status" value="1"/>
</dbReference>
<feature type="binding site" evidence="7">
    <location>
        <position position="43"/>
    </location>
    <ligand>
        <name>Zn(2+)</name>
        <dbReference type="ChEBI" id="CHEBI:29105"/>
    </ligand>
</feature>
<dbReference type="AlphaFoldDB" id="A0A254Q022"/>
<dbReference type="CDD" id="cd00884">
    <property type="entry name" value="beta_CA_cladeB"/>
    <property type="match status" value="1"/>
</dbReference>
<feature type="binding site" evidence="7">
    <location>
        <position position="105"/>
    </location>
    <ligand>
        <name>Zn(2+)</name>
        <dbReference type="ChEBI" id="CHEBI:29105"/>
    </ligand>
</feature>
<proteinExistence type="inferred from homology"/>
<comment type="catalytic activity">
    <reaction evidence="6 8">
        <text>hydrogencarbonate + H(+) = CO2 + H2O</text>
        <dbReference type="Rhea" id="RHEA:10748"/>
        <dbReference type="ChEBI" id="CHEBI:15377"/>
        <dbReference type="ChEBI" id="CHEBI:15378"/>
        <dbReference type="ChEBI" id="CHEBI:16526"/>
        <dbReference type="ChEBI" id="CHEBI:17544"/>
        <dbReference type="EC" id="4.2.1.1"/>
    </reaction>
</comment>
<keyword evidence="3 7" id="KW-0479">Metal-binding</keyword>
<evidence type="ECO:0000313" key="9">
    <source>
        <dbReference type="EMBL" id="OWS72153.1"/>
    </source>
</evidence>
<dbReference type="SUPFAM" id="SSF53056">
    <property type="entry name" value="beta-carbonic anhydrase, cab"/>
    <property type="match status" value="1"/>
</dbReference>
<dbReference type="EMBL" id="NGUO01000004">
    <property type="protein sequence ID" value="OWS72153.1"/>
    <property type="molecule type" value="Genomic_DNA"/>
</dbReference>
<dbReference type="GO" id="GO:0015976">
    <property type="term" value="P:carbon utilization"/>
    <property type="evidence" value="ECO:0007669"/>
    <property type="project" value="InterPro"/>
</dbReference>
<evidence type="ECO:0000256" key="3">
    <source>
        <dbReference type="ARBA" id="ARBA00022723"/>
    </source>
</evidence>
<accession>A0A254Q022</accession>
<dbReference type="InterPro" id="IPR015892">
    <property type="entry name" value="Carbonic_anhydrase_CS"/>
</dbReference>
<reference evidence="9 10" key="1">
    <citation type="submission" date="2017-05" db="EMBL/GenBank/DDBJ databases">
        <title>Polynucleobacter sp. MWH-K35W1 isolated from the permanently anoxic monimolimnion of a meromictic lake.</title>
        <authorList>
            <person name="Hahn M.W."/>
        </authorList>
    </citation>
    <scope>NUCLEOTIDE SEQUENCE [LARGE SCALE GENOMIC DNA]</scope>
    <source>
        <strain evidence="9 10">MWH-K35W1</strain>
    </source>
</reference>
<evidence type="ECO:0000313" key="10">
    <source>
        <dbReference type="Proteomes" id="UP000198104"/>
    </source>
</evidence>
<dbReference type="Proteomes" id="UP000198104">
    <property type="component" value="Unassembled WGS sequence"/>
</dbReference>